<reference evidence="1 2" key="1">
    <citation type="journal article" date="2016" name="Int. J. Syst. Evol. Microbiol.">
        <title>Tessaracoccus flavus sp. nov., isolated from the drainage system of a lindane-producing factory.</title>
        <authorList>
            <person name="Kumari R."/>
            <person name="Singh P."/>
            <person name="Schumann P."/>
            <person name="Lal R."/>
        </authorList>
    </citation>
    <scope>NUCLEOTIDE SEQUENCE [LARGE SCALE GENOMIC DNA]</scope>
    <source>
        <strain evidence="1 2">RP1T</strain>
    </source>
</reference>
<dbReference type="AlphaFoldDB" id="A0A1Q2CCL8"/>
<keyword evidence="2" id="KW-1185">Reference proteome</keyword>
<evidence type="ECO:0000313" key="1">
    <source>
        <dbReference type="EMBL" id="AQP43862.1"/>
    </source>
</evidence>
<dbReference type="Proteomes" id="UP000188324">
    <property type="component" value="Chromosome"/>
</dbReference>
<dbReference type="STRING" id="1610493.RPIT_02725"/>
<dbReference type="KEGG" id="tfl:RPIT_02725"/>
<sequence>MIRQEGGRFSASNGWAFNNLTYAASPRGLWTTNPLAAYGKVGGAATWTGTDGRTWRTECDTPLTGNGGCRSFIVASVIVASVIEASGSGYRWVTKEIFNSMVRFGSTAPPSYPTAPPMTQAPSFLQGRTHFRLGLIVTQANVGTQAKGHARLSNIELDPGGKVGTFRENYWTYSMDMAAGEYDFGQFRATLANLPSGCVTSSRETADRASIGLPPLPPGACDVRAARTFLGAPTVRTGTYHASSGATGNRIQLFFEGSSVTETYLDASDPGRAYSELRLSAHTHPGAINSIGFLFGSTTAPTVGQSLAPLVQQLAEWLPPRSVNPAHVNQALFPSPAGGADKSLWVQSLGSSALPGHPQYFRFRQYVPTQGNPGCIATEPAVRSRIDYGWHSYLCPLGSDGKMAWHHMVSPLVAERHGLCTDASSYACKQAGTQTADYTMPARAGGHVNQTLQVIDDDGRLVGMVGLETSLYSLKATSQSQLSLIAVVASR</sequence>
<protein>
    <submittedName>
        <fullName evidence="1">Uncharacterized protein</fullName>
    </submittedName>
</protein>
<evidence type="ECO:0000313" key="2">
    <source>
        <dbReference type="Proteomes" id="UP000188324"/>
    </source>
</evidence>
<dbReference type="EMBL" id="CP019605">
    <property type="protein sequence ID" value="AQP43862.1"/>
    <property type="molecule type" value="Genomic_DNA"/>
</dbReference>
<name>A0A1Q2CCL8_9ACTN</name>
<proteinExistence type="predicted"/>
<gene>
    <name evidence="1" type="ORF">RPIT_02725</name>
</gene>
<accession>A0A1Q2CCL8</accession>
<dbReference type="OrthoDB" id="3715267at2"/>
<dbReference type="RefSeq" id="WP_077340358.1">
    <property type="nucleotide sequence ID" value="NZ_CP019605.1"/>
</dbReference>
<organism evidence="1 2">
    <name type="scientific">Tessaracoccus flavus</name>
    <dbReference type="NCBI Taxonomy" id="1610493"/>
    <lineage>
        <taxon>Bacteria</taxon>
        <taxon>Bacillati</taxon>
        <taxon>Actinomycetota</taxon>
        <taxon>Actinomycetes</taxon>
        <taxon>Propionibacteriales</taxon>
        <taxon>Propionibacteriaceae</taxon>
        <taxon>Tessaracoccus</taxon>
    </lineage>
</organism>